<proteinExistence type="inferred from homology"/>
<dbReference type="PROSITE" id="PS50928">
    <property type="entry name" value="ABC_TM1"/>
    <property type="match status" value="1"/>
</dbReference>
<dbReference type="GO" id="GO:0005886">
    <property type="term" value="C:plasma membrane"/>
    <property type="evidence" value="ECO:0007669"/>
    <property type="project" value="UniProtKB-SubCell"/>
</dbReference>
<dbReference type="Pfam" id="PF00528">
    <property type="entry name" value="BPD_transp_1"/>
    <property type="match status" value="1"/>
</dbReference>
<feature type="transmembrane region" description="Helical" evidence="7">
    <location>
        <begin position="139"/>
        <end position="162"/>
    </location>
</feature>
<feature type="transmembrane region" description="Helical" evidence="7">
    <location>
        <begin position="12"/>
        <end position="35"/>
    </location>
</feature>
<keyword evidence="10" id="KW-1185">Reference proteome</keyword>
<keyword evidence="2 7" id="KW-0813">Transport</keyword>
<comment type="similarity">
    <text evidence="7">Belongs to the binding-protein-dependent transport system permease family.</text>
</comment>
<feature type="transmembrane region" description="Helical" evidence="7">
    <location>
        <begin position="107"/>
        <end position="127"/>
    </location>
</feature>
<dbReference type="PANTHER" id="PTHR43744:SF9">
    <property type="entry name" value="POLYGALACTURONAN_RHAMNOGALACTURONAN TRANSPORT SYSTEM PERMEASE PROTEIN YTCP"/>
    <property type="match status" value="1"/>
</dbReference>
<keyword evidence="6 7" id="KW-0472">Membrane</keyword>
<protein>
    <submittedName>
        <fullName evidence="9">Sugar ABC transporter permease</fullName>
    </submittedName>
</protein>
<dbReference type="Proteomes" id="UP000644756">
    <property type="component" value="Unassembled WGS sequence"/>
</dbReference>
<evidence type="ECO:0000313" key="10">
    <source>
        <dbReference type="Proteomes" id="UP000644756"/>
    </source>
</evidence>
<sequence>MVQTSRLYQWSINIIMLIFTIFCVFPFVLLVSASFTDDLEIVRTGYKLIPNQFSTAAYQYLWNNSADIFRSYGITIFITFVGTLAGMLMTTMVAYPLSRKELPFRNFLAFYVFFTLLFNGGLVPTYLLYTNFFDFKNTILALIIPGLLVNGFFIILMRTFFATSIPTAVIESAYIDGAKEWRVFYGIVLPLSLPVLATVGLFYAILYWNDWFNGLIYITDKNYFSIQNLLNRILLDLQFLQSNTQQVGKGAELVAKLPLDAMRMAMAVIGIIPLICAYPFFQKYFVKGLTIGAVKG</sequence>
<feature type="transmembrane region" description="Helical" evidence="7">
    <location>
        <begin position="261"/>
        <end position="281"/>
    </location>
</feature>
<comment type="caution">
    <text evidence="9">The sequence shown here is derived from an EMBL/GenBank/DDBJ whole genome shotgun (WGS) entry which is preliminary data.</text>
</comment>
<evidence type="ECO:0000313" key="9">
    <source>
        <dbReference type="EMBL" id="GGG06106.1"/>
    </source>
</evidence>
<dbReference type="GO" id="GO:0055085">
    <property type="term" value="P:transmembrane transport"/>
    <property type="evidence" value="ECO:0007669"/>
    <property type="project" value="InterPro"/>
</dbReference>
<accession>A0A917FVU5</accession>
<evidence type="ECO:0000256" key="2">
    <source>
        <dbReference type="ARBA" id="ARBA00022448"/>
    </source>
</evidence>
<reference evidence="9" key="2">
    <citation type="submission" date="2020-09" db="EMBL/GenBank/DDBJ databases">
        <authorList>
            <person name="Sun Q."/>
            <person name="Zhou Y."/>
        </authorList>
    </citation>
    <scope>NUCLEOTIDE SEQUENCE</scope>
    <source>
        <strain evidence="9">CGMCC 1.12987</strain>
    </source>
</reference>
<dbReference type="CDD" id="cd06261">
    <property type="entry name" value="TM_PBP2"/>
    <property type="match status" value="1"/>
</dbReference>
<evidence type="ECO:0000256" key="6">
    <source>
        <dbReference type="ARBA" id="ARBA00023136"/>
    </source>
</evidence>
<organism evidence="9 10">
    <name type="scientific">Paenibacillus abyssi</name>
    <dbReference type="NCBI Taxonomy" id="1340531"/>
    <lineage>
        <taxon>Bacteria</taxon>
        <taxon>Bacillati</taxon>
        <taxon>Bacillota</taxon>
        <taxon>Bacilli</taxon>
        <taxon>Bacillales</taxon>
        <taxon>Paenibacillaceae</taxon>
        <taxon>Paenibacillus</taxon>
    </lineage>
</organism>
<keyword evidence="5 7" id="KW-1133">Transmembrane helix</keyword>
<feature type="domain" description="ABC transmembrane type-1" evidence="8">
    <location>
        <begin position="72"/>
        <end position="270"/>
    </location>
</feature>
<feature type="transmembrane region" description="Helical" evidence="7">
    <location>
        <begin position="183"/>
        <end position="208"/>
    </location>
</feature>
<comment type="subcellular location">
    <subcellularLocation>
        <location evidence="1 7">Cell membrane</location>
        <topology evidence="1 7">Multi-pass membrane protein</topology>
    </subcellularLocation>
</comment>
<reference evidence="9" key="1">
    <citation type="journal article" date="2014" name="Int. J. Syst. Evol. Microbiol.">
        <title>Complete genome sequence of Corynebacterium casei LMG S-19264T (=DSM 44701T), isolated from a smear-ripened cheese.</title>
        <authorList>
            <consortium name="US DOE Joint Genome Institute (JGI-PGF)"/>
            <person name="Walter F."/>
            <person name="Albersmeier A."/>
            <person name="Kalinowski J."/>
            <person name="Ruckert C."/>
        </authorList>
    </citation>
    <scope>NUCLEOTIDE SEQUENCE</scope>
    <source>
        <strain evidence="9">CGMCC 1.12987</strain>
    </source>
</reference>
<evidence type="ECO:0000256" key="1">
    <source>
        <dbReference type="ARBA" id="ARBA00004651"/>
    </source>
</evidence>
<dbReference type="PANTHER" id="PTHR43744">
    <property type="entry name" value="ABC TRANSPORTER PERMEASE PROTEIN MG189-RELATED-RELATED"/>
    <property type="match status" value="1"/>
</dbReference>
<evidence type="ECO:0000256" key="7">
    <source>
        <dbReference type="RuleBase" id="RU363032"/>
    </source>
</evidence>
<keyword evidence="4 7" id="KW-0812">Transmembrane</keyword>
<evidence type="ECO:0000256" key="5">
    <source>
        <dbReference type="ARBA" id="ARBA00022989"/>
    </source>
</evidence>
<keyword evidence="3" id="KW-1003">Cell membrane</keyword>
<gene>
    <name evidence="9" type="ORF">GCM10010916_23900</name>
</gene>
<dbReference type="InterPro" id="IPR000515">
    <property type="entry name" value="MetI-like"/>
</dbReference>
<dbReference type="AlphaFoldDB" id="A0A917FVU5"/>
<dbReference type="Gene3D" id="1.10.3720.10">
    <property type="entry name" value="MetI-like"/>
    <property type="match status" value="1"/>
</dbReference>
<dbReference type="SUPFAM" id="SSF161098">
    <property type="entry name" value="MetI-like"/>
    <property type="match status" value="1"/>
</dbReference>
<evidence type="ECO:0000256" key="4">
    <source>
        <dbReference type="ARBA" id="ARBA00022692"/>
    </source>
</evidence>
<evidence type="ECO:0000259" key="8">
    <source>
        <dbReference type="PROSITE" id="PS50928"/>
    </source>
</evidence>
<name>A0A917FVU5_9BACL</name>
<feature type="transmembrane region" description="Helical" evidence="7">
    <location>
        <begin position="72"/>
        <end position="95"/>
    </location>
</feature>
<dbReference type="InterPro" id="IPR035906">
    <property type="entry name" value="MetI-like_sf"/>
</dbReference>
<dbReference type="RefSeq" id="WP_188531291.1">
    <property type="nucleotide sequence ID" value="NZ_BMGR01000007.1"/>
</dbReference>
<dbReference type="EMBL" id="BMGR01000007">
    <property type="protein sequence ID" value="GGG06106.1"/>
    <property type="molecule type" value="Genomic_DNA"/>
</dbReference>
<evidence type="ECO:0000256" key="3">
    <source>
        <dbReference type="ARBA" id="ARBA00022475"/>
    </source>
</evidence>